<dbReference type="Pfam" id="PF12836">
    <property type="entry name" value="HHH_3"/>
    <property type="match status" value="1"/>
</dbReference>
<keyword evidence="10" id="KW-1185">Reference proteome</keyword>
<dbReference type="NCBIfam" id="TIGR00426">
    <property type="entry name" value="competence protein ComEA helix-hairpin-helix repeat region"/>
    <property type="match status" value="1"/>
</dbReference>
<dbReference type="Gene3D" id="1.10.150.320">
    <property type="entry name" value="Photosystem II 12 kDa extrinsic protein"/>
    <property type="match status" value="1"/>
</dbReference>
<dbReference type="SUPFAM" id="SSF50199">
    <property type="entry name" value="Staphylococcal nuclease"/>
    <property type="match status" value="1"/>
</dbReference>
<evidence type="ECO:0000256" key="5">
    <source>
        <dbReference type="ARBA" id="ARBA00022963"/>
    </source>
</evidence>
<dbReference type="InterPro" id="IPR004509">
    <property type="entry name" value="Competence_ComEA_HhH"/>
</dbReference>
<keyword evidence="5" id="KW-0442">Lipid degradation</keyword>
<sequence>MKVRSVSHFFFLLIFWLGSFSVFAQTEEWIEVYFNMPADHSVATPGNESNSEVDLIATLEGIIDSAKVSVDACLYDFEEKRIAYALVRAKERGARVRVVTDDHNRTDGGEYDEAIWQVLAEGGIISMDDDGDIYNPDGSISDNDLVNSGSQMHNKFAIIDYLSPSPDDDYVWTGSTNMTYTSNYNTNHTIIIKDTEIAKVYTEEFEQMWGSNNETPNPENAGFHKDKVNVSQNVFDVGGTKVEVYFAPIDRDRIKPSVSDRLVRLIEQEAQHDINFQAFAITPSIPISEQMWTQTADGQILLRGAIDRRFYSRYESAGEIWGSPEARLGNRMILQANELRTLHHKIILLDIEHPDPDDIAVTVAGSYNFSMNAEMNNDENTLIFYSDEISNQFYQDFMGVMSRAKEETFPPAPEVDVNKWYDIFSISDGSRFEIDIAPGFGYSVRFLGVDVPSIYAGGDSARYYSGAAAEYLQNVLEGRKVRIKGYHGGVPDARYNAFQAYVEMETENGPISLNKLLLENGYGTTSVYYRQNRDSIDAFKEYEAKARQQELGLWKNSDKIGTKVLRVEAVDSGSPTNVMYPININTADEATLQLLPGIGPSYAQRIIEYRTENGGFKSVEEITNIRGIGPKTLEKLRPIVTID</sequence>
<keyword evidence="6" id="KW-0443">Lipid metabolism</keyword>
<dbReference type="InterPro" id="IPR025202">
    <property type="entry name" value="PLD-like_dom"/>
</dbReference>
<evidence type="ECO:0000259" key="8">
    <source>
        <dbReference type="PROSITE" id="PS50830"/>
    </source>
</evidence>
<dbReference type="Gene3D" id="3.30.870.10">
    <property type="entry name" value="Endonuclease Chain A"/>
    <property type="match status" value="2"/>
</dbReference>
<dbReference type="EC" id="3.1.4.4" evidence="3"/>
<evidence type="ECO:0000256" key="1">
    <source>
        <dbReference type="ARBA" id="ARBA00000798"/>
    </source>
</evidence>
<evidence type="ECO:0000256" key="3">
    <source>
        <dbReference type="ARBA" id="ARBA00012027"/>
    </source>
</evidence>
<comment type="similarity">
    <text evidence="2">Belongs to the phospholipase D family.</text>
</comment>
<gene>
    <name evidence="9" type="ORF">ACFSVN_02375</name>
</gene>
<dbReference type="PANTHER" id="PTHR43856">
    <property type="entry name" value="CARDIOLIPIN HYDROLASE"/>
    <property type="match status" value="1"/>
</dbReference>
<dbReference type="EMBL" id="JBHULI010000002">
    <property type="protein sequence ID" value="MFD2531286.1"/>
    <property type="molecule type" value="Genomic_DNA"/>
</dbReference>
<evidence type="ECO:0000313" key="9">
    <source>
        <dbReference type="EMBL" id="MFD2531286.1"/>
    </source>
</evidence>
<evidence type="ECO:0000259" key="7">
    <source>
        <dbReference type="PROSITE" id="PS50035"/>
    </source>
</evidence>
<evidence type="ECO:0000256" key="2">
    <source>
        <dbReference type="ARBA" id="ARBA00008664"/>
    </source>
</evidence>
<dbReference type="InterPro" id="IPR003583">
    <property type="entry name" value="Hlx-hairpin-Hlx_DNA-bd_motif"/>
</dbReference>
<dbReference type="SMART" id="SM00278">
    <property type="entry name" value="HhH1"/>
    <property type="match status" value="2"/>
</dbReference>
<name>A0ABW5JG95_9BACT</name>
<evidence type="ECO:0000313" key="10">
    <source>
        <dbReference type="Proteomes" id="UP001597460"/>
    </source>
</evidence>
<dbReference type="InterPro" id="IPR051406">
    <property type="entry name" value="PLD_domain"/>
</dbReference>
<feature type="domain" description="PLD phosphodiesterase" evidence="7">
    <location>
        <begin position="148"/>
        <end position="182"/>
    </location>
</feature>
<dbReference type="SUPFAM" id="SSF47781">
    <property type="entry name" value="RuvA domain 2-like"/>
    <property type="match status" value="1"/>
</dbReference>
<evidence type="ECO:0000256" key="4">
    <source>
        <dbReference type="ARBA" id="ARBA00022801"/>
    </source>
</evidence>
<organism evidence="9 10">
    <name type="scientific">Gracilimonas halophila</name>
    <dbReference type="NCBI Taxonomy" id="1834464"/>
    <lineage>
        <taxon>Bacteria</taxon>
        <taxon>Pseudomonadati</taxon>
        <taxon>Balneolota</taxon>
        <taxon>Balneolia</taxon>
        <taxon>Balneolales</taxon>
        <taxon>Balneolaceae</taxon>
        <taxon>Gracilimonas</taxon>
    </lineage>
</organism>
<dbReference type="InterPro" id="IPR035437">
    <property type="entry name" value="SNase_OB-fold_sf"/>
</dbReference>
<comment type="caution">
    <text evidence="9">The sequence shown here is derived from an EMBL/GenBank/DDBJ whole genome shotgun (WGS) entry which is preliminary data.</text>
</comment>
<dbReference type="PANTHER" id="PTHR43856:SF1">
    <property type="entry name" value="MITOCHONDRIAL CARDIOLIPIN HYDROLASE"/>
    <property type="match status" value="1"/>
</dbReference>
<protein>
    <recommendedName>
        <fullName evidence="3">phospholipase D</fullName>
        <ecNumber evidence="3">3.1.4.4</ecNumber>
    </recommendedName>
</protein>
<dbReference type="PROSITE" id="PS50035">
    <property type="entry name" value="PLD"/>
    <property type="match status" value="1"/>
</dbReference>
<dbReference type="InterPro" id="IPR001736">
    <property type="entry name" value="PLipase_D/transphosphatidylase"/>
</dbReference>
<evidence type="ECO:0000256" key="6">
    <source>
        <dbReference type="ARBA" id="ARBA00023098"/>
    </source>
</evidence>
<dbReference type="Proteomes" id="UP001597460">
    <property type="component" value="Unassembled WGS sequence"/>
</dbReference>
<dbReference type="InterPro" id="IPR016071">
    <property type="entry name" value="Staphylococal_nuclease_OB-fold"/>
</dbReference>
<dbReference type="Gene3D" id="2.40.50.90">
    <property type="match status" value="1"/>
</dbReference>
<feature type="domain" description="TNase-like" evidence="8">
    <location>
        <begin position="423"/>
        <end position="556"/>
    </location>
</feature>
<dbReference type="InterPro" id="IPR010994">
    <property type="entry name" value="RuvA_2-like"/>
</dbReference>
<accession>A0ABW5JG95</accession>
<dbReference type="Pfam" id="PF00565">
    <property type="entry name" value="SNase"/>
    <property type="match status" value="1"/>
</dbReference>
<dbReference type="PROSITE" id="PS50830">
    <property type="entry name" value="TNASE_3"/>
    <property type="match status" value="1"/>
</dbReference>
<dbReference type="Pfam" id="PF13091">
    <property type="entry name" value="PLDc_2"/>
    <property type="match status" value="2"/>
</dbReference>
<dbReference type="SUPFAM" id="SSF56024">
    <property type="entry name" value="Phospholipase D/nuclease"/>
    <property type="match status" value="2"/>
</dbReference>
<keyword evidence="4" id="KW-0378">Hydrolase</keyword>
<dbReference type="RefSeq" id="WP_390298037.1">
    <property type="nucleotide sequence ID" value="NZ_JBHULI010000002.1"/>
</dbReference>
<dbReference type="SMART" id="SM00318">
    <property type="entry name" value="SNc"/>
    <property type="match status" value="1"/>
</dbReference>
<reference evidence="10" key="1">
    <citation type="journal article" date="2019" name="Int. J. Syst. Evol. Microbiol.">
        <title>The Global Catalogue of Microorganisms (GCM) 10K type strain sequencing project: providing services to taxonomists for standard genome sequencing and annotation.</title>
        <authorList>
            <consortium name="The Broad Institute Genomics Platform"/>
            <consortium name="The Broad Institute Genome Sequencing Center for Infectious Disease"/>
            <person name="Wu L."/>
            <person name="Ma J."/>
        </authorList>
    </citation>
    <scope>NUCLEOTIDE SEQUENCE [LARGE SCALE GENOMIC DNA]</scope>
    <source>
        <strain evidence="10">KCTC 52042</strain>
    </source>
</reference>
<proteinExistence type="inferred from homology"/>
<comment type="catalytic activity">
    <reaction evidence="1">
        <text>a 1,2-diacyl-sn-glycero-3-phosphocholine + H2O = a 1,2-diacyl-sn-glycero-3-phosphate + choline + H(+)</text>
        <dbReference type="Rhea" id="RHEA:14445"/>
        <dbReference type="ChEBI" id="CHEBI:15354"/>
        <dbReference type="ChEBI" id="CHEBI:15377"/>
        <dbReference type="ChEBI" id="CHEBI:15378"/>
        <dbReference type="ChEBI" id="CHEBI:57643"/>
        <dbReference type="ChEBI" id="CHEBI:58608"/>
        <dbReference type="EC" id="3.1.4.4"/>
    </reaction>
</comment>